<dbReference type="AlphaFoldDB" id="A0A246WQ68"/>
<feature type="chain" id="PRO_5013168226" evidence="2">
    <location>
        <begin position="21"/>
        <end position="429"/>
    </location>
</feature>
<protein>
    <submittedName>
        <fullName evidence="3">Cobalt-zinc-cadmium resistance protein</fullName>
    </submittedName>
</protein>
<dbReference type="RefSeq" id="WP_088751612.1">
    <property type="nucleotide sequence ID" value="NZ_NJGU01000007.1"/>
</dbReference>
<comment type="caution">
    <text evidence="3">The sequence shown here is derived from an EMBL/GenBank/DDBJ whole genome shotgun (WGS) entry which is preliminary data.</text>
</comment>
<dbReference type="Gene3D" id="1.20.1600.10">
    <property type="entry name" value="Outer membrane efflux proteins (OEP)"/>
    <property type="match status" value="1"/>
</dbReference>
<dbReference type="SUPFAM" id="SSF56954">
    <property type="entry name" value="Outer membrane efflux proteins (OEP)"/>
    <property type="match status" value="1"/>
</dbReference>
<feature type="signal peptide" evidence="2">
    <location>
        <begin position="1"/>
        <end position="20"/>
    </location>
</feature>
<accession>A0A246WQ68</accession>
<dbReference type="InterPro" id="IPR003423">
    <property type="entry name" value="OMP_efflux"/>
</dbReference>
<dbReference type="PANTHER" id="PTHR30203">
    <property type="entry name" value="OUTER MEMBRANE CATION EFFLUX PROTEIN"/>
    <property type="match status" value="1"/>
</dbReference>
<dbReference type="GO" id="GO:0015562">
    <property type="term" value="F:efflux transmembrane transporter activity"/>
    <property type="evidence" value="ECO:0007669"/>
    <property type="project" value="InterPro"/>
</dbReference>
<dbReference type="Pfam" id="PF02321">
    <property type="entry name" value="OEP"/>
    <property type="match status" value="2"/>
</dbReference>
<name>A0A246WQ68_9BURK</name>
<evidence type="ECO:0000256" key="1">
    <source>
        <dbReference type="ARBA" id="ARBA00007613"/>
    </source>
</evidence>
<dbReference type="EMBL" id="NJGU01000007">
    <property type="protein sequence ID" value="OWY28525.1"/>
    <property type="molecule type" value="Genomic_DNA"/>
</dbReference>
<keyword evidence="2" id="KW-0732">Signal</keyword>
<reference evidence="3 4" key="1">
    <citation type="submission" date="2017-06" db="EMBL/GenBank/DDBJ databases">
        <title>Herbaspirillum phytohormonus sp. nov., isolated from the root nodule of Robinia pseudoacacia in lead-zinc mine.</title>
        <authorList>
            <person name="Fan M."/>
            <person name="Lin Y."/>
        </authorList>
    </citation>
    <scope>NUCLEOTIDE SEQUENCE [LARGE SCALE GENOMIC DNA]</scope>
    <source>
        <strain evidence="3 4">HZ10</strain>
    </source>
</reference>
<dbReference type="Proteomes" id="UP000197596">
    <property type="component" value="Unassembled WGS sequence"/>
</dbReference>
<proteinExistence type="inferred from homology"/>
<evidence type="ECO:0000256" key="2">
    <source>
        <dbReference type="SAM" id="SignalP"/>
    </source>
</evidence>
<dbReference type="InterPro" id="IPR010131">
    <property type="entry name" value="MdtP/NodT-like"/>
</dbReference>
<sequence length="429" mass="46062">MYRHSYLLALAVFAAGASQAQSGAPGPIAPLVTDAAAIPPQPQSPALSLPAAIALAFERNHTLAAARHEIAAMEATIIQAGARPNPEFSALLEDTRKATRTTTYQINQPIELGGKRSARIEAAQRARDMALLDYAARRGELRASLTAAYYEVMIAGERRRLAAELAGLARTSSGMAERRVMAGKISPVEHTKARVAQAGAQLELSQADSELTLARRKLAAFWGAADGAFQLSAGGAEALPELPPIAELTGKVAAGPAVRLARLEVERRQALARVETSKRTPDLTLSLGNKRDEEAARNMWVVGFSVPIPVFDSNRGNELEALRRVDKARDELSAAELQAQGDAAQGYERLRNAREETAALRDEIVPGAYSAYQAARTGFELGKFAFLDVLDAQRTYFQAKAQYWKALSTAFQATADLDRLAGADTPTSE</sequence>
<comment type="similarity">
    <text evidence="1">Belongs to the outer membrane factor (OMF) (TC 1.B.17) family.</text>
</comment>
<dbReference type="PANTHER" id="PTHR30203:SF24">
    <property type="entry name" value="BLR4935 PROTEIN"/>
    <property type="match status" value="1"/>
</dbReference>
<organism evidence="3 4">
    <name type="scientific">Herbaspirillum robiniae</name>
    <dbReference type="NCBI Taxonomy" id="2014887"/>
    <lineage>
        <taxon>Bacteria</taxon>
        <taxon>Pseudomonadati</taxon>
        <taxon>Pseudomonadota</taxon>
        <taxon>Betaproteobacteria</taxon>
        <taxon>Burkholderiales</taxon>
        <taxon>Oxalobacteraceae</taxon>
        <taxon>Herbaspirillum</taxon>
    </lineage>
</organism>
<evidence type="ECO:0000313" key="3">
    <source>
        <dbReference type="EMBL" id="OWY28525.1"/>
    </source>
</evidence>
<evidence type="ECO:0000313" key="4">
    <source>
        <dbReference type="Proteomes" id="UP000197596"/>
    </source>
</evidence>
<gene>
    <name evidence="3" type="ORF">CEJ42_14945</name>
</gene>